<dbReference type="Proteomes" id="UP001302602">
    <property type="component" value="Unassembled WGS sequence"/>
</dbReference>
<dbReference type="AlphaFoldDB" id="A0AAN6TRD3"/>
<evidence type="ECO:0000256" key="2">
    <source>
        <dbReference type="SAM" id="MobiDB-lite"/>
    </source>
</evidence>
<evidence type="ECO:0000313" key="3">
    <source>
        <dbReference type="EMBL" id="KAK4118901.1"/>
    </source>
</evidence>
<evidence type="ECO:0000313" key="4">
    <source>
        <dbReference type="Proteomes" id="UP001302602"/>
    </source>
</evidence>
<dbReference type="InterPro" id="IPR006735">
    <property type="entry name" value="Rtf2"/>
</dbReference>
<dbReference type="GO" id="GO:0005634">
    <property type="term" value="C:nucleus"/>
    <property type="evidence" value="ECO:0007669"/>
    <property type="project" value="TreeGrafter"/>
</dbReference>
<evidence type="ECO:0008006" key="5">
    <source>
        <dbReference type="Google" id="ProtNLM"/>
    </source>
</evidence>
<dbReference type="EMBL" id="MU853257">
    <property type="protein sequence ID" value="KAK4118901.1"/>
    <property type="molecule type" value="Genomic_DNA"/>
</dbReference>
<dbReference type="SUPFAM" id="SSF57850">
    <property type="entry name" value="RING/U-box"/>
    <property type="match status" value="1"/>
</dbReference>
<reference evidence="3" key="2">
    <citation type="submission" date="2023-05" db="EMBL/GenBank/DDBJ databases">
        <authorList>
            <consortium name="Lawrence Berkeley National Laboratory"/>
            <person name="Steindorff A."/>
            <person name="Hensen N."/>
            <person name="Bonometti L."/>
            <person name="Westerberg I."/>
            <person name="Brannstrom I.O."/>
            <person name="Guillou S."/>
            <person name="Cros-Aarteil S."/>
            <person name="Calhoun S."/>
            <person name="Haridas S."/>
            <person name="Kuo A."/>
            <person name="Mondo S."/>
            <person name="Pangilinan J."/>
            <person name="Riley R."/>
            <person name="Labutti K."/>
            <person name="Andreopoulos B."/>
            <person name="Lipzen A."/>
            <person name="Chen C."/>
            <person name="Yanf M."/>
            <person name="Daum C."/>
            <person name="Ng V."/>
            <person name="Clum A."/>
            <person name="Ohm R."/>
            <person name="Martin F."/>
            <person name="Silar P."/>
            <person name="Natvig D."/>
            <person name="Lalanne C."/>
            <person name="Gautier V."/>
            <person name="Ament-Velasquez S.L."/>
            <person name="Kruys A."/>
            <person name="Hutchinson M.I."/>
            <person name="Powell A.J."/>
            <person name="Barry K."/>
            <person name="Miller A.N."/>
            <person name="Grigoriev I.V."/>
            <person name="Debuchy R."/>
            <person name="Gladieux P."/>
            <person name="Thoren M.H."/>
            <person name="Johannesson H."/>
        </authorList>
    </citation>
    <scope>NUCLEOTIDE SEQUENCE</scope>
    <source>
        <strain evidence="3">CBS 731.68</strain>
    </source>
</reference>
<dbReference type="PANTHER" id="PTHR12775:SF0">
    <property type="entry name" value="REPLICATION TERMINATION FACTOR 2"/>
    <property type="match status" value="1"/>
</dbReference>
<dbReference type="InterPro" id="IPR013083">
    <property type="entry name" value="Znf_RING/FYVE/PHD"/>
</dbReference>
<accession>A0AAN6TRD3</accession>
<comment type="similarity">
    <text evidence="1">Belongs to the rtf2 family.</text>
</comment>
<reference evidence="3" key="1">
    <citation type="journal article" date="2023" name="Mol. Phylogenet. Evol.">
        <title>Genome-scale phylogeny and comparative genomics of the fungal order Sordariales.</title>
        <authorList>
            <person name="Hensen N."/>
            <person name="Bonometti L."/>
            <person name="Westerberg I."/>
            <person name="Brannstrom I.O."/>
            <person name="Guillou S."/>
            <person name="Cros-Aarteil S."/>
            <person name="Calhoun S."/>
            <person name="Haridas S."/>
            <person name="Kuo A."/>
            <person name="Mondo S."/>
            <person name="Pangilinan J."/>
            <person name="Riley R."/>
            <person name="LaButti K."/>
            <person name="Andreopoulos B."/>
            <person name="Lipzen A."/>
            <person name="Chen C."/>
            <person name="Yan M."/>
            <person name="Daum C."/>
            <person name="Ng V."/>
            <person name="Clum A."/>
            <person name="Steindorff A."/>
            <person name="Ohm R.A."/>
            <person name="Martin F."/>
            <person name="Silar P."/>
            <person name="Natvig D.O."/>
            <person name="Lalanne C."/>
            <person name="Gautier V."/>
            <person name="Ament-Velasquez S.L."/>
            <person name="Kruys A."/>
            <person name="Hutchinson M.I."/>
            <person name="Powell A.J."/>
            <person name="Barry K."/>
            <person name="Miller A.N."/>
            <person name="Grigoriev I.V."/>
            <person name="Debuchy R."/>
            <person name="Gladieux P."/>
            <person name="Hiltunen Thoren M."/>
            <person name="Johannesson H."/>
        </authorList>
    </citation>
    <scope>NUCLEOTIDE SEQUENCE</scope>
    <source>
        <strain evidence="3">CBS 731.68</strain>
    </source>
</reference>
<feature type="compositionally biased region" description="Basic and acidic residues" evidence="2">
    <location>
        <begin position="225"/>
        <end position="242"/>
    </location>
</feature>
<evidence type="ECO:0000256" key="1">
    <source>
        <dbReference type="ARBA" id="ARBA00009885"/>
    </source>
</evidence>
<dbReference type="PANTHER" id="PTHR12775">
    <property type="entry name" value="PROTEIN C20ORF43 HOMOLOG"/>
    <property type="match status" value="1"/>
</dbReference>
<feature type="compositionally biased region" description="Polar residues" evidence="2">
    <location>
        <begin position="248"/>
        <end position="258"/>
    </location>
</feature>
<gene>
    <name evidence="3" type="ORF">N657DRAFT_650778</name>
</gene>
<dbReference type="CDD" id="cd16653">
    <property type="entry name" value="RING-like_Rtf2"/>
    <property type="match status" value="1"/>
</dbReference>
<sequence>MGNDGGSIPTRRELVKSAARVPTVSELKATAFENLGHAWTHDPLTSEQLDLENVVSDWRGRLYSYESVLKGLMPSAADGANDDEATPALVNGESPPELTFASTGIKSLRDVVKLKFRRYASPGKEKEKWIWACPVTLKEMGPATKAVYLVPCGHVFAEAAIKEIYKKDEVCPGCSEPFQAGDVIPILPTEKADLDRLMARINDLKAKGLTHSLKKGKGNGRKKRKADEANGDRAANSDKPKDPPGPYVTSSVSLSKDGTSAKVHSESDISSRVSGINNAMTAGITAKVLAEQEERNKRRKLAASAR</sequence>
<dbReference type="InterPro" id="IPR027799">
    <property type="entry name" value="Rtf2_RING-finger"/>
</dbReference>
<organism evidence="3 4">
    <name type="scientific">Parathielavia appendiculata</name>
    <dbReference type="NCBI Taxonomy" id="2587402"/>
    <lineage>
        <taxon>Eukaryota</taxon>
        <taxon>Fungi</taxon>
        <taxon>Dikarya</taxon>
        <taxon>Ascomycota</taxon>
        <taxon>Pezizomycotina</taxon>
        <taxon>Sordariomycetes</taxon>
        <taxon>Sordariomycetidae</taxon>
        <taxon>Sordariales</taxon>
        <taxon>Chaetomiaceae</taxon>
        <taxon>Parathielavia</taxon>
    </lineage>
</organism>
<feature type="compositionally biased region" description="Basic residues" evidence="2">
    <location>
        <begin position="212"/>
        <end position="224"/>
    </location>
</feature>
<protein>
    <recommendedName>
        <fullName evidence="5">Replication termination factor 2</fullName>
    </recommendedName>
</protein>
<keyword evidence="4" id="KW-1185">Reference proteome</keyword>
<proteinExistence type="inferred from homology"/>
<comment type="caution">
    <text evidence="3">The sequence shown here is derived from an EMBL/GenBank/DDBJ whole genome shotgun (WGS) entry which is preliminary data.</text>
</comment>
<dbReference type="Gene3D" id="3.30.40.10">
    <property type="entry name" value="Zinc/RING finger domain, C3HC4 (zinc finger)"/>
    <property type="match status" value="1"/>
</dbReference>
<dbReference type="Pfam" id="PF04641">
    <property type="entry name" value="Rtf2"/>
    <property type="match status" value="1"/>
</dbReference>
<feature type="region of interest" description="Disordered" evidence="2">
    <location>
        <begin position="210"/>
        <end position="277"/>
    </location>
</feature>
<dbReference type="RefSeq" id="XP_062642674.1">
    <property type="nucleotide sequence ID" value="XM_062794018.1"/>
</dbReference>
<dbReference type="GeneID" id="87830787"/>
<name>A0AAN6TRD3_9PEZI</name>
<dbReference type="GO" id="GO:0006274">
    <property type="term" value="P:DNA replication termination"/>
    <property type="evidence" value="ECO:0007669"/>
    <property type="project" value="TreeGrafter"/>
</dbReference>